<keyword evidence="3" id="KW-1185">Reference proteome</keyword>
<dbReference type="GeneID" id="68573706"/>
<dbReference type="AlphaFoldDB" id="A0AAV3T171"/>
<protein>
    <recommendedName>
        <fullName evidence="4">SPW repeat-containing protein</fullName>
    </recommendedName>
</protein>
<keyword evidence="1" id="KW-0812">Transmembrane</keyword>
<feature type="transmembrane region" description="Helical" evidence="1">
    <location>
        <begin position="64"/>
        <end position="82"/>
    </location>
</feature>
<dbReference type="RefSeq" id="WP_227260700.1">
    <property type="nucleotide sequence ID" value="NZ_BAAADU010000002.1"/>
</dbReference>
<keyword evidence="1" id="KW-0472">Membrane</keyword>
<name>A0AAV3T171_9EURY</name>
<evidence type="ECO:0000313" key="2">
    <source>
        <dbReference type="EMBL" id="GAA0653559.1"/>
    </source>
</evidence>
<accession>A0AAV3T171</accession>
<evidence type="ECO:0000256" key="1">
    <source>
        <dbReference type="SAM" id="Phobius"/>
    </source>
</evidence>
<dbReference type="InterPro" id="IPR058307">
    <property type="entry name" value="DUF7994"/>
</dbReference>
<evidence type="ECO:0008006" key="4">
    <source>
        <dbReference type="Google" id="ProtNLM"/>
    </source>
</evidence>
<reference evidence="2 3" key="1">
    <citation type="journal article" date="2019" name="Int. J. Syst. Evol. Microbiol.">
        <title>The Global Catalogue of Microorganisms (GCM) 10K type strain sequencing project: providing services to taxonomists for standard genome sequencing and annotation.</title>
        <authorList>
            <consortium name="The Broad Institute Genomics Platform"/>
            <consortium name="The Broad Institute Genome Sequencing Center for Infectious Disease"/>
            <person name="Wu L."/>
            <person name="Ma J."/>
        </authorList>
    </citation>
    <scope>NUCLEOTIDE SEQUENCE [LARGE SCALE GENOMIC DNA]</scope>
    <source>
        <strain evidence="2 3">JCM 16327</strain>
    </source>
</reference>
<gene>
    <name evidence="2" type="ORF">GCM10009019_16180</name>
</gene>
<organism evidence="2 3">
    <name type="scientific">Salarchaeum japonicum</name>
    <dbReference type="NCBI Taxonomy" id="555573"/>
    <lineage>
        <taxon>Archaea</taxon>
        <taxon>Methanobacteriati</taxon>
        <taxon>Methanobacteriota</taxon>
        <taxon>Stenosarchaea group</taxon>
        <taxon>Halobacteria</taxon>
        <taxon>Halobacteriales</taxon>
        <taxon>Halobacteriaceae</taxon>
    </lineage>
</organism>
<dbReference type="EMBL" id="BAAADU010000002">
    <property type="protein sequence ID" value="GAA0653559.1"/>
    <property type="molecule type" value="Genomic_DNA"/>
</dbReference>
<dbReference type="Pfam" id="PF25957">
    <property type="entry name" value="DUF7994"/>
    <property type="match status" value="1"/>
</dbReference>
<comment type="caution">
    <text evidence="2">The sequence shown here is derived from an EMBL/GenBank/DDBJ whole genome shotgun (WGS) entry which is preliminary data.</text>
</comment>
<dbReference type="Proteomes" id="UP001500194">
    <property type="component" value="Unassembled WGS sequence"/>
</dbReference>
<feature type="transmembrane region" description="Helical" evidence="1">
    <location>
        <begin position="7"/>
        <end position="26"/>
    </location>
</feature>
<keyword evidence="1" id="KW-1133">Transmembrane helix</keyword>
<proteinExistence type="predicted"/>
<evidence type="ECO:0000313" key="3">
    <source>
        <dbReference type="Proteomes" id="UP001500194"/>
    </source>
</evidence>
<feature type="transmembrane region" description="Helical" evidence="1">
    <location>
        <begin position="32"/>
        <end position="52"/>
    </location>
</feature>
<feature type="transmembrane region" description="Helical" evidence="1">
    <location>
        <begin position="88"/>
        <end position="109"/>
    </location>
</feature>
<sequence>MQWPARWFAVVGGVLAVAGVGLLVAFTPSGIAALQPLALALAGVLMVLVGVPNPVRDAVGWHRLVGLADIALGATLVLGSLLSDPVNLWYVAISAIGGGSLALIGFDYIRGGHWFDISTDAP</sequence>